<evidence type="ECO:0000256" key="5">
    <source>
        <dbReference type="ARBA" id="ARBA00022989"/>
    </source>
</evidence>
<feature type="region of interest" description="Disordered" evidence="7">
    <location>
        <begin position="771"/>
        <end position="812"/>
    </location>
</feature>
<dbReference type="InterPro" id="IPR010920">
    <property type="entry name" value="LSM_dom_sf"/>
</dbReference>
<keyword evidence="14" id="KW-1185">Reference proteome</keyword>
<feature type="transmembrane region" description="Helical" evidence="8">
    <location>
        <begin position="560"/>
        <end position="583"/>
    </location>
</feature>
<evidence type="ECO:0000256" key="4">
    <source>
        <dbReference type="ARBA" id="ARBA00022692"/>
    </source>
</evidence>
<dbReference type="Pfam" id="PF00924">
    <property type="entry name" value="MS_channel_2nd"/>
    <property type="match status" value="1"/>
</dbReference>
<evidence type="ECO:0000256" key="6">
    <source>
        <dbReference type="ARBA" id="ARBA00023136"/>
    </source>
</evidence>
<dbReference type="InterPro" id="IPR022249">
    <property type="entry name" value="DUF3772"/>
</dbReference>
<feature type="transmembrane region" description="Helical" evidence="8">
    <location>
        <begin position="402"/>
        <end position="428"/>
    </location>
</feature>
<evidence type="ECO:0000256" key="1">
    <source>
        <dbReference type="ARBA" id="ARBA00004651"/>
    </source>
</evidence>
<feature type="domain" description="Mechanosensitive ion channel MscS C-terminal" evidence="12">
    <location>
        <begin position="680"/>
        <end position="762"/>
    </location>
</feature>
<feature type="transmembrane region" description="Helical" evidence="8">
    <location>
        <begin position="278"/>
        <end position="297"/>
    </location>
</feature>
<feature type="signal peptide" evidence="9">
    <location>
        <begin position="1"/>
        <end position="22"/>
    </location>
</feature>
<feature type="compositionally biased region" description="Low complexity" evidence="7">
    <location>
        <begin position="792"/>
        <end position="802"/>
    </location>
</feature>
<feature type="transmembrane region" description="Helical" evidence="8">
    <location>
        <begin position="360"/>
        <end position="381"/>
    </location>
</feature>
<keyword evidence="9" id="KW-0732">Signal</keyword>
<comment type="subcellular location">
    <subcellularLocation>
        <location evidence="1">Cell membrane</location>
        <topology evidence="1">Multi-pass membrane protein</topology>
    </subcellularLocation>
</comment>
<feature type="transmembrane region" description="Helical" evidence="8">
    <location>
        <begin position="589"/>
        <end position="618"/>
    </location>
</feature>
<evidence type="ECO:0000259" key="10">
    <source>
        <dbReference type="Pfam" id="PF00924"/>
    </source>
</evidence>
<feature type="chain" id="PRO_5046162935" evidence="9">
    <location>
        <begin position="23"/>
        <end position="812"/>
    </location>
</feature>
<keyword evidence="5 8" id="KW-1133">Transmembrane helix</keyword>
<dbReference type="InterPro" id="IPR049278">
    <property type="entry name" value="MS_channel_C"/>
</dbReference>
<accession>A0ABV7U6C9</accession>
<dbReference type="InterPro" id="IPR006685">
    <property type="entry name" value="MscS_channel_2nd"/>
</dbReference>
<reference evidence="14" key="1">
    <citation type="journal article" date="2019" name="Int. J. Syst. Evol. Microbiol.">
        <title>The Global Catalogue of Microorganisms (GCM) 10K type strain sequencing project: providing services to taxonomists for standard genome sequencing and annotation.</title>
        <authorList>
            <consortium name="The Broad Institute Genomics Platform"/>
            <consortium name="The Broad Institute Genome Sequencing Center for Infectious Disease"/>
            <person name="Wu L."/>
            <person name="Ma J."/>
        </authorList>
    </citation>
    <scope>NUCLEOTIDE SEQUENCE [LARGE SCALE GENOMIC DNA]</scope>
    <source>
        <strain evidence="14">KCTC 42473</strain>
    </source>
</reference>
<feature type="domain" description="DUF3772" evidence="11">
    <location>
        <begin position="123"/>
        <end position="175"/>
    </location>
</feature>
<name>A0ABV7U6C9_9RHOB</name>
<feature type="transmembrane region" description="Helical" evidence="8">
    <location>
        <begin position="440"/>
        <end position="460"/>
    </location>
</feature>
<evidence type="ECO:0000256" key="2">
    <source>
        <dbReference type="ARBA" id="ARBA00008017"/>
    </source>
</evidence>
<evidence type="ECO:0000259" key="11">
    <source>
        <dbReference type="Pfam" id="PF12607"/>
    </source>
</evidence>
<feature type="compositionally biased region" description="Basic and acidic residues" evidence="7">
    <location>
        <begin position="803"/>
        <end position="812"/>
    </location>
</feature>
<feature type="transmembrane region" description="Helical" evidence="8">
    <location>
        <begin position="236"/>
        <end position="258"/>
    </location>
</feature>
<dbReference type="PANTHER" id="PTHR30347">
    <property type="entry name" value="POTASSIUM CHANNEL RELATED"/>
    <property type="match status" value="1"/>
</dbReference>
<dbReference type="EMBL" id="JBHRXY010000013">
    <property type="protein sequence ID" value="MFC3630627.1"/>
    <property type="molecule type" value="Genomic_DNA"/>
</dbReference>
<feature type="domain" description="Mechanosensitive ion channel MscS" evidence="10">
    <location>
        <begin position="605"/>
        <end position="672"/>
    </location>
</feature>
<dbReference type="InterPro" id="IPR006686">
    <property type="entry name" value="MscS_channel_CS"/>
</dbReference>
<dbReference type="SUPFAM" id="SSF82861">
    <property type="entry name" value="Mechanosensitive channel protein MscS (YggB), transmembrane region"/>
    <property type="match status" value="1"/>
</dbReference>
<feature type="transmembrane region" description="Helical" evidence="8">
    <location>
        <begin position="472"/>
        <end position="495"/>
    </location>
</feature>
<dbReference type="Pfam" id="PF12607">
    <property type="entry name" value="DUF3772"/>
    <property type="match status" value="1"/>
</dbReference>
<gene>
    <name evidence="13" type="ORF">ACFOM8_14355</name>
</gene>
<evidence type="ECO:0000313" key="13">
    <source>
        <dbReference type="EMBL" id="MFC3630627.1"/>
    </source>
</evidence>
<dbReference type="SUPFAM" id="SSF50182">
    <property type="entry name" value="Sm-like ribonucleoproteins"/>
    <property type="match status" value="1"/>
</dbReference>
<comment type="caution">
    <text evidence="13">The sequence shown here is derived from an EMBL/GenBank/DDBJ whole genome shotgun (WGS) entry which is preliminary data.</text>
</comment>
<comment type="similarity">
    <text evidence="2">Belongs to the MscS (TC 1.A.23) family.</text>
</comment>
<dbReference type="InterPro" id="IPR011066">
    <property type="entry name" value="MscS_channel_C_sf"/>
</dbReference>
<evidence type="ECO:0000313" key="14">
    <source>
        <dbReference type="Proteomes" id="UP001595539"/>
    </source>
</evidence>
<evidence type="ECO:0000256" key="3">
    <source>
        <dbReference type="ARBA" id="ARBA00022475"/>
    </source>
</evidence>
<dbReference type="Gene3D" id="1.10.287.1260">
    <property type="match status" value="1"/>
</dbReference>
<dbReference type="InterPro" id="IPR023408">
    <property type="entry name" value="MscS_beta-dom_sf"/>
</dbReference>
<dbReference type="Proteomes" id="UP001595539">
    <property type="component" value="Unassembled WGS sequence"/>
</dbReference>
<evidence type="ECO:0000259" key="12">
    <source>
        <dbReference type="Pfam" id="PF21082"/>
    </source>
</evidence>
<dbReference type="InterPro" id="IPR011014">
    <property type="entry name" value="MscS_channel_TM-2"/>
</dbReference>
<keyword evidence="3" id="KW-1003">Cell membrane</keyword>
<evidence type="ECO:0000256" key="9">
    <source>
        <dbReference type="SAM" id="SignalP"/>
    </source>
</evidence>
<dbReference type="RefSeq" id="WP_377762485.1">
    <property type="nucleotide sequence ID" value="NZ_JBHRXY010000013.1"/>
</dbReference>
<dbReference type="SUPFAM" id="SSF82689">
    <property type="entry name" value="Mechanosensitive channel protein MscS (YggB), C-terminal domain"/>
    <property type="match status" value="1"/>
</dbReference>
<sequence length="812" mass="87518">MIRAFMAVVLTVLVLVMSPAWAQEPALPDYGRWERVATQAEQLAQDGDTAPAQLESIRADVVEWRSRFEEAQGVNGERIATLEAQIAALGPAPADGATEAEDVAARRADLQRQLSEAQAPRLTAVEAFSRADAIVRQIDDSLARRAASQMAQQSTSPLLPGNWIAAASETRRLAEGIIENTGQRISERATWPELKPRLPHVLGYLVAALLLLTLGRHWVETLPRRISARTSDYSRAAVTFVVSLLQIVLPMIGIYLLISALTATGVFGPWTRPFLEALPGAGVILFGSAWLASQLFPGQAINYDTVNMGPRSRQQARWLTNTLGAVFAVHYVASQAFLPLSGLVERSSNLQRIPLNFAEGAAVVYNFVLIAVAAALMFKLGNVLRRLKPWSDRSGASYRHRVLAWAGRLTRIVSILAVALTALGFVNLGNLATWPWLQSLALIGLLVLLQDFIADVFNMLKRGQEGAREGLAPLLIGFALIVLSVPVFMLIWGASVNELAEYWVRFRQGATLGGVRLSPGAVLMFIVVFAIGYSITRAVQGALRTSVLPKTKLDAGGQNAVVSGIGYVGIVVAAMLAITSAGIDLSSFAIVAGALSVGIGFGLQNIVSNFVSGIILLIERPVSVGDWISAGGQQGIVKRISVRSTQVETFDKQQVIVPNSDLISQPVTNWTRQSKTGRIIIPIGVSYGSDTRKVTRILTEIIEDQPLVTIDPAPAVLFRSITVDALNFEIRAVISDVGSGLSVTSEVYHQIVERFIREGIGMPFTTRDIWRGGQDLPDAGADKGDDVPPPAAQAAAQAPARAQQRELPDDGR</sequence>
<evidence type="ECO:0000256" key="8">
    <source>
        <dbReference type="SAM" id="Phobius"/>
    </source>
</evidence>
<feature type="transmembrane region" description="Helical" evidence="8">
    <location>
        <begin position="198"/>
        <end position="215"/>
    </location>
</feature>
<dbReference type="InterPro" id="IPR052702">
    <property type="entry name" value="MscS-like_channel"/>
</dbReference>
<dbReference type="Pfam" id="PF21082">
    <property type="entry name" value="MS_channel_3rd"/>
    <property type="match status" value="1"/>
</dbReference>
<dbReference type="PROSITE" id="PS01246">
    <property type="entry name" value="UPF0003"/>
    <property type="match status" value="1"/>
</dbReference>
<protein>
    <submittedName>
        <fullName evidence="13">DUF3772 domain-containing protein</fullName>
    </submittedName>
</protein>
<keyword evidence="4 8" id="KW-0812">Transmembrane</keyword>
<organism evidence="13 14">
    <name type="scientific">Paracoccus angustae</name>
    <dbReference type="NCBI Taxonomy" id="1671480"/>
    <lineage>
        <taxon>Bacteria</taxon>
        <taxon>Pseudomonadati</taxon>
        <taxon>Pseudomonadota</taxon>
        <taxon>Alphaproteobacteria</taxon>
        <taxon>Rhodobacterales</taxon>
        <taxon>Paracoccaceae</taxon>
        <taxon>Paracoccus</taxon>
    </lineage>
</organism>
<feature type="transmembrane region" description="Helical" evidence="8">
    <location>
        <begin position="515"/>
        <end position="539"/>
    </location>
</feature>
<dbReference type="PANTHER" id="PTHR30347:SF1">
    <property type="entry name" value="MECHANOSENSITIVE CHANNEL MSCK"/>
    <property type="match status" value="1"/>
</dbReference>
<feature type="transmembrane region" description="Helical" evidence="8">
    <location>
        <begin position="318"/>
        <end position="340"/>
    </location>
</feature>
<keyword evidence="6 8" id="KW-0472">Membrane</keyword>
<proteinExistence type="inferred from homology"/>
<dbReference type="Gene3D" id="3.30.70.100">
    <property type="match status" value="1"/>
</dbReference>
<evidence type="ECO:0000256" key="7">
    <source>
        <dbReference type="SAM" id="MobiDB-lite"/>
    </source>
</evidence>
<dbReference type="Gene3D" id="2.30.30.60">
    <property type="match status" value="1"/>
</dbReference>